<dbReference type="InterPro" id="IPR012951">
    <property type="entry name" value="BBE"/>
</dbReference>
<evidence type="ECO:0000313" key="6">
    <source>
        <dbReference type="Proteomes" id="UP000293360"/>
    </source>
</evidence>
<dbReference type="PROSITE" id="PS51387">
    <property type="entry name" value="FAD_PCMH"/>
    <property type="match status" value="1"/>
</dbReference>
<name>A0A4Q4T6E9_9PEZI</name>
<evidence type="ECO:0000259" key="4">
    <source>
        <dbReference type="PROSITE" id="PS51387"/>
    </source>
</evidence>
<feature type="chain" id="PRO_5020653768" description="FAD-binding PCMH-type domain-containing protein" evidence="3">
    <location>
        <begin position="26"/>
        <end position="702"/>
    </location>
</feature>
<dbReference type="GO" id="GO:0071949">
    <property type="term" value="F:FAD binding"/>
    <property type="evidence" value="ECO:0007669"/>
    <property type="project" value="InterPro"/>
</dbReference>
<dbReference type="InterPro" id="IPR036318">
    <property type="entry name" value="FAD-bd_PCMH-like_sf"/>
</dbReference>
<evidence type="ECO:0000256" key="3">
    <source>
        <dbReference type="SAM" id="SignalP"/>
    </source>
</evidence>
<feature type="domain" description="FAD-binding PCMH-type" evidence="4">
    <location>
        <begin position="189"/>
        <end position="387"/>
    </location>
</feature>
<accession>A0A4Q4T6E9</accession>
<dbReference type="GO" id="GO:0016491">
    <property type="term" value="F:oxidoreductase activity"/>
    <property type="evidence" value="ECO:0007669"/>
    <property type="project" value="UniProtKB-KW"/>
</dbReference>
<evidence type="ECO:0000256" key="1">
    <source>
        <dbReference type="ARBA" id="ARBA00005466"/>
    </source>
</evidence>
<dbReference type="OrthoDB" id="9983560at2759"/>
<dbReference type="Pfam" id="PF01565">
    <property type="entry name" value="FAD_binding_4"/>
    <property type="match status" value="2"/>
</dbReference>
<reference evidence="5 6" key="1">
    <citation type="submission" date="2018-06" db="EMBL/GenBank/DDBJ databases">
        <title>Complete Genomes of Monosporascus.</title>
        <authorList>
            <person name="Robinson A.J."/>
            <person name="Natvig D.O."/>
        </authorList>
    </citation>
    <scope>NUCLEOTIDE SEQUENCE [LARGE SCALE GENOMIC DNA]</scope>
    <source>
        <strain evidence="5 6">CBS 110550</strain>
    </source>
</reference>
<evidence type="ECO:0000256" key="2">
    <source>
        <dbReference type="ARBA" id="ARBA00023002"/>
    </source>
</evidence>
<dbReference type="PANTHER" id="PTHR13878:SF91">
    <property type="entry name" value="FAD BINDING DOMAIN PROTEIN (AFU_ORTHOLOGUE AFUA_6G12070)-RELATED"/>
    <property type="match status" value="1"/>
</dbReference>
<comment type="caution">
    <text evidence="5">The sequence shown here is derived from an EMBL/GenBank/DDBJ whole genome shotgun (WGS) entry which is preliminary data.</text>
</comment>
<dbReference type="InterPro" id="IPR016169">
    <property type="entry name" value="FAD-bd_PCMH_sub2"/>
</dbReference>
<dbReference type="AlphaFoldDB" id="A0A4Q4T6E9"/>
<keyword evidence="6" id="KW-1185">Reference proteome</keyword>
<dbReference type="PANTHER" id="PTHR13878">
    <property type="entry name" value="GULONOLACTONE OXIDASE"/>
    <property type="match status" value="1"/>
</dbReference>
<feature type="signal peptide" evidence="3">
    <location>
        <begin position="1"/>
        <end position="25"/>
    </location>
</feature>
<dbReference type="InterPro" id="IPR016166">
    <property type="entry name" value="FAD-bd_PCMH"/>
</dbReference>
<dbReference type="SUPFAM" id="SSF56176">
    <property type="entry name" value="FAD-binding/transporter-associated domain-like"/>
    <property type="match status" value="1"/>
</dbReference>
<dbReference type="InterPro" id="IPR006094">
    <property type="entry name" value="Oxid_FAD_bind_N"/>
</dbReference>
<evidence type="ECO:0000313" key="5">
    <source>
        <dbReference type="EMBL" id="RYO98666.1"/>
    </source>
</evidence>
<organism evidence="5 6">
    <name type="scientific">Monosporascus ibericus</name>
    <dbReference type="NCBI Taxonomy" id="155417"/>
    <lineage>
        <taxon>Eukaryota</taxon>
        <taxon>Fungi</taxon>
        <taxon>Dikarya</taxon>
        <taxon>Ascomycota</taxon>
        <taxon>Pezizomycotina</taxon>
        <taxon>Sordariomycetes</taxon>
        <taxon>Xylariomycetidae</taxon>
        <taxon>Xylariales</taxon>
        <taxon>Xylariales incertae sedis</taxon>
        <taxon>Monosporascus</taxon>
    </lineage>
</organism>
<dbReference type="Pfam" id="PF08031">
    <property type="entry name" value="BBE"/>
    <property type="match status" value="1"/>
</dbReference>
<protein>
    <recommendedName>
        <fullName evidence="4">FAD-binding PCMH-type domain-containing protein</fullName>
    </recommendedName>
</protein>
<dbReference type="InterPro" id="IPR050432">
    <property type="entry name" value="FAD-linked_Oxidoreductases_BP"/>
</dbReference>
<keyword evidence="3" id="KW-0732">Signal</keyword>
<dbReference type="Gene3D" id="3.30.465.10">
    <property type="match status" value="2"/>
</dbReference>
<dbReference type="STRING" id="155417.A0A4Q4T6E9"/>
<keyword evidence="2" id="KW-0560">Oxidoreductase</keyword>
<gene>
    <name evidence="5" type="ORF">DL764_007025</name>
</gene>
<comment type="similarity">
    <text evidence="1">Belongs to the oxygen-dependent FAD-linked oxidoreductase family.</text>
</comment>
<proteinExistence type="inferred from homology"/>
<dbReference type="EMBL" id="QJNU01000452">
    <property type="protein sequence ID" value="RYO98666.1"/>
    <property type="molecule type" value="Genomic_DNA"/>
</dbReference>
<sequence length="702" mass="76893">MSLAKFLRSLPCGVAQLAFVTRASASDGETVEQVAVKVASESIAGTPYFEYETKQLTDQALERIRHDPDATEYADLFDFDSGVSTGNHPSSRPTKCRVFPGDEDWPSERKWKIFNKLLGNALIPTTPLAAPCYSNWGVYDAVKCEAITANWGDAYIHEDDPTSVMWPIWQGRTCLPGVDKGAESETCTLGAYPVAAVNVSSVAQIQLAINFARNANLRLVIKNTGHCFLGKSSGAGALSIWLNNLNEIKFLPDYSGPGYSGKAIKVGPSVTVKEAYEFAHDHDVSVLGGIAEVSDPKIPAALKSAVYRQSQSVGFGGGYLQGGGHTPLSGLYGMASDHIMALEVVTADGRFITASPTSHSDLYWALCGGGGGTFGVVTSTIVRVQPKLPVTTSFFSFGTSSSVSAEVFFEGLRAYFERFIPFTDAHTYGYFYIMPSNGSYRFEMVPFFAPNHTIASFEALTKPLFDRFSSLGIPVTPNTRHYPAFYPAFLESWTQGPVGSYIMPANRLIPRANFETPERFNRTFAVLRAHLESGRNVVGYHQAPRNRAGADNAVSSAWRAAAAFLISEVTPPAGASPEELRELSRRLDEDVMGPWRDVAPASEGGGAYLNEAHPMEGNWQTEFYGEQYPRLLRIKRRWDPRDVFYATTGVGSEGWEVRSQEADGVLTQNGAREHPDNVDPFQKPLYISGITQIKWDDRFLVS</sequence>
<dbReference type="Proteomes" id="UP000293360">
    <property type="component" value="Unassembled WGS sequence"/>
</dbReference>